<accession>A0A6A5KTG2</accession>
<feature type="region of interest" description="Disordered" evidence="1">
    <location>
        <begin position="65"/>
        <end position="117"/>
    </location>
</feature>
<protein>
    <submittedName>
        <fullName evidence="2">Uncharacterized protein</fullName>
    </submittedName>
</protein>
<dbReference type="OrthoDB" id="410701at2759"/>
<feature type="compositionally biased region" description="Basic residues" evidence="1">
    <location>
        <begin position="147"/>
        <end position="158"/>
    </location>
</feature>
<keyword evidence="3" id="KW-1185">Reference proteome</keyword>
<feature type="compositionally biased region" description="Basic and acidic residues" evidence="1">
    <location>
        <begin position="91"/>
        <end position="100"/>
    </location>
</feature>
<evidence type="ECO:0000313" key="2">
    <source>
        <dbReference type="EMBL" id="KAF1839557.1"/>
    </source>
</evidence>
<evidence type="ECO:0000313" key="3">
    <source>
        <dbReference type="Proteomes" id="UP000800040"/>
    </source>
</evidence>
<dbReference type="AlphaFoldDB" id="A0A6A5KTG2"/>
<sequence>MPLLASRAAPGSPYRLKLGRSATRLPTFWHHPPPPAAARYSRRDLSIALRRHEALPASHTRFTERPVNTFPRSSGAPAASDLPQPGLATTEDEHVREHGRFRPQLSRNSRRALRQSRPAMVLQAISGPARNLYFIAPPGKTDSSYRAPRKTQRPKGRARRDATAIPSPSAPWPSRPEPVSLSLLLARYLKLHTASHPTDAALHYRPLELNLLRSRAYTPQSIERWASCLVEPRSNVAAKTFGPRVETPPLFLLLLFLRRKHLTVVALGVVMRHIDQRAKAESISWPALKIIAIRLLRHARISWPEAIPYIAAFFAAQARRLHHHSGGSNAISRRVLADMTHFCNTYLALLSLPTTARPVVCAALQEKAQFQILEYMARSSPAVVVTRLGFQSVARNQLAHAKTPQEREWAELKGPSWPPWRESRTAMDEDKSYDFGASRASMILHRMYEAGYSGGMWEHVAHVYAGWDTDSSPTIQTRTSLPRLSAQNRHVDYLHALLWAGRIRTTRTRREAWACFLSSESPAHPAHPEIYLAMFEKLYYGTLPRSSHVGYLSETSQHPENRTTDLLPGDMKEVLPDPSSSLHLVYLSEPVPNSRQLLQRMYMRTDIKPSNRLLAFLLLSSPDFDMVLDLLATAKHSYNGEIGRILSGEHDSIPDQPIPGYLFAAIIRALCRFGHLHQPLPDKFAFMPPEQHAYHLKLNRQYLVEYAYMLLRHYRPMHRPAWATLMDKLLRTKGCDQVDRISRYRLICDLLEHMEQIELDVDDDIFRLVCMAHVYAAQAINQGAASIEDARHVRLTGSRRLRTLFHGLVGTNADMQSHRDMDSSVPPRIPGPAELHEYVRALGILRDYEGLYSLSTWLTRHHAEVTTRAAAQRGGRAILFRTLVALRLAVEGDGSDRASGAPEDIALLVKSKIESVEEWGGWPAQEYVVMYIKGHLKTASPSVGGR</sequence>
<dbReference type="Proteomes" id="UP000800040">
    <property type="component" value="Unassembled WGS sequence"/>
</dbReference>
<feature type="region of interest" description="Disordered" evidence="1">
    <location>
        <begin position="136"/>
        <end position="176"/>
    </location>
</feature>
<reference evidence="2" key="1">
    <citation type="submission" date="2020-01" db="EMBL/GenBank/DDBJ databases">
        <authorList>
            <consortium name="DOE Joint Genome Institute"/>
            <person name="Haridas S."/>
            <person name="Albert R."/>
            <person name="Binder M."/>
            <person name="Bloem J."/>
            <person name="Labutti K."/>
            <person name="Salamov A."/>
            <person name="Andreopoulos B."/>
            <person name="Baker S.E."/>
            <person name="Barry K."/>
            <person name="Bills G."/>
            <person name="Bluhm B.H."/>
            <person name="Cannon C."/>
            <person name="Castanera R."/>
            <person name="Culley D.E."/>
            <person name="Daum C."/>
            <person name="Ezra D."/>
            <person name="Gonzalez J.B."/>
            <person name="Henrissat B."/>
            <person name="Kuo A."/>
            <person name="Liang C."/>
            <person name="Lipzen A."/>
            <person name="Lutzoni F."/>
            <person name="Magnuson J."/>
            <person name="Mondo S."/>
            <person name="Nolan M."/>
            <person name="Ohm R."/>
            <person name="Pangilinan J."/>
            <person name="Park H.-J."/>
            <person name="Ramirez L."/>
            <person name="Alfaro M."/>
            <person name="Sun H."/>
            <person name="Tritt A."/>
            <person name="Yoshinaga Y."/>
            <person name="Zwiers L.-H."/>
            <person name="Turgeon B.G."/>
            <person name="Goodwin S.B."/>
            <person name="Spatafora J.W."/>
            <person name="Crous P.W."/>
            <person name="Grigoriev I.V."/>
        </authorList>
    </citation>
    <scope>NUCLEOTIDE SEQUENCE</scope>
    <source>
        <strain evidence="2">P77</strain>
    </source>
</reference>
<feature type="non-terminal residue" evidence="2">
    <location>
        <position position="1"/>
    </location>
</feature>
<gene>
    <name evidence="2" type="ORF">BDW02DRAFT_643608</name>
</gene>
<name>A0A6A5KTG2_9PLEO</name>
<organism evidence="2 3">
    <name type="scientific">Decorospora gaudefroyi</name>
    <dbReference type="NCBI Taxonomy" id="184978"/>
    <lineage>
        <taxon>Eukaryota</taxon>
        <taxon>Fungi</taxon>
        <taxon>Dikarya</taxon>
        <taxon>Ascomycota</taxon>
        <taxon>Pezizomycotina</taxon>
        <taxon>Dothideomycetes</taxon>
        <taxon>Pleosporomycetidae</taxon>
        <taxon>Pleosporales</taxon>
        <taxon>Pleosporineae</taxon>
        <taxon>Pleosporaceae</taxon>
        <taxon>Decorospora</taxon>
    </lineage>
</organism>
<dbReference type="EMBL" id="ML975244">
    <property type="protein sequence ID" value="KAF1839557.1"/>
    <property type="molecule type" value="Genomic_DNA"/>
</dbReference>
<evidence type="ECO:0000256" key="1">
    <source>
        <dbReference type="SAM" id="MobiDB-lite"/>
    </source>
</evidence>
<proteinExistence type="predicted"/>